<keyword evidence="3" id="KW-1185">Reference proteome</keyword>
<name>A0A8K0NSD7_9TREE</name>
<organism evidence="2 3">
    <name type="scientific">Filobasidium floriforme</name>
    <dbReference type="NCBI Taxonomy" id="5210"/>
    <lineage>
        <taxon>Eukaryota</taxon>
        <taxon>Fungi</taxon>
        <taxon>Dikarya</taxon>
        <taxon>Basidiomycota</taxon>
        <taxon>Agaricomycotina</taxon>
        <taxon>Tremellomycetes</taxon>
        <taxon>Filobasidiales</taxon>
        <taxon>Filobasidiaceae</taxon>
        <taxon>Filobasidium</taxon>
    </lineage>
</organism>
<feature type="region of interest" description="Disordered" evidence="1">
    <location>
        <begin position="155"/>
        <end position="249"/>
    </location>
</feature>
<evidence type="ECO:0000256" key="1">
    <source>
        <dbReference type="SAM" id="MobiDB-lite"/>
    </source>
</evidence>
<evidence type="ECO:0000313" key="2">
    <source>
        <dbReference type="EMBL" id="KAG7563131.1"/>
    </source>
</evidence>
<feature type="region of interest" description="Disordered" evidence="1">
    <location>
        <begin position="583"/>
        <end position="607"/>
    </location>
</feature>
<feature type="compositionally biased region" description="Polar residues" evidence="1">
    <location>
        <begin position="444"/>
        <end position="454"/>
    </location>
</feature>
<protein>
    <submittedName>
        <fullName evidence="2">Uncharacterized protein</fullName>
    </submittedName>
</protein>
<feature type="compositionally biased region" description="Low complexity" evidence="1">
    <location>
        <begin position="193"/>
        <end position="221"/>
    </location>
</feature>
<dbReference type="AlphaFoldDB" id="A0A8K0NSD7"/>
<evidence type="ECO:0000313" key="3">
    <source>
        <dbReference type="Proteomes" id="UP000812966"/>
    </source>
</evidence>
<feature type="compositionally biased region" description="Pro residues" evidence="1">
    <location>
        <begin position="340"/>
        <end position="360"/>
    </location>
</feature>
<accession>A0A8K0NSD7</accession>
<feature type="compositionally biased region" description="Basic and acidic residues" evidence="1">
    <location>
        <begin position="61"/>
        <end position="71"/>
    </location>
</feature>
<proteinExistence type="predicted"/>
<feature type="region of interest" description="Disordered" evidence="1">
    <location>
        <begin position="265"/>
        <end position="364"/>
    </location>
</feature>
<comment type="caution">
    <text evidence="2">The sequence shown here is derived from an EMBL/GenBank/DDBJ whole genome shotgun (WGS) entry which is preliminary data.</text>
</comment>
<feature type="compositionally biased region" description="Basic and acidic residues" evidence="1">
    <location>
        <begin position="1"/>
        <end position="19"/>
    </location>
</feature>
<sequence length="607" mass="67168">MIHRGDHSNDSYRQHEHQSTSRTRHKSSTRGLSDAQLRRRSVSSELVRDDHQRQGGSSRSPIRDRRRKDVDIDADPTGQGVKIEQVFFPPFEEASMSGSALTSALSGMGGMIVDDNVEVDVDGERTWKSLLSPERNLPLTSGPGRSGRPVTSVRLLNHRRTQSSTDISTLTARTPLRPTGFSLNKMAYPSPNPNSTLSSSSSPSSPPSSASKSRPTSSISPLTRSARRMLGDTDENGLDSPTEECPGGRGLLEAIRLDSLYKPVSVRGEGSGRTLQEDQKYPLRRSNTLPAGRNKRKALSVDMSGMSSNKRYPSGSAVPPRTLSHLPEINIVEPPRPRNRPPPLRNLPPPSWSSPGPSPPLTSLATPFSTDMFVMPYPNPVATMTPGLLSPNYTPPHSPLRRGQGGGVRGECHSVPITPRGDPMEEIYSPPFPYRQERPRRRSSLASFESTTETIRPWHVIQLTPKPSRAQLSDDKVNNDNNDNNDKKNGNDKEGRPLRGAEPVIVRPGDRTDRWRYPNSTPNILDDHLQTNPIGLSLETLVCDWDFESDSDRDQGQGRGRPVRSSEALARRKRLRLGAKLRAEARAMRESIERDRVRGESPVRGRV</sequence>
<feature type="compositionally biased region" description="Polar residues" evidence="1">
    <location>
        <begin position="162"/>
        <end position="172"/>
    </location>
</feature>
<feature type="region of interest" description="Disordered" evidence="1">
    <location>
        <begin position="1"/>
        <end position="78"/>
    </location>
</feature>
<feature type="region of interest" description="Disordered" evidence="1">
    <location>
        <begin position="414"/>
        <end position="519"/>
    </location>
</feature>
<gene>
    <name evidence="2" type="ORF">FFLO_01439</name>
</gene>
<reference evidence="2" key="1">
    <citation type="submission" date="2020-04" db="EMBL/GenBank/DDBJ databases">
        <title>Analysis of mating type loci in Filobasidium floriforme.</title>
        <authorList>
            <person name="Nowrousian M."/>
        </authorList>
    </citation>
    <scope>NUCLEOTIDE SEQUENCE</scope>
    <source>
        <strain evidence="2">CBS 6242</strain>
    </source>
</reference>
<dbReference type="Proteomes" id="UP000812966">
    <property type="component" value="Unassembled WGS sequence"/>
</dbReference>
<feature type="compositionally biased region" description="Basic and acidic residues" evidence="1">
    <location>
        <begin position="472"/>
        <end position="499"/>
    </location>
</feature>
<dbReference type="EMBL" id="JABELV010000020">
    <property type="protein sequence ID" value="KAG7563131.1"/>
    <property type="molecule type" value="Genomic_DNA"/>
</dbReference>